<gene>
    <name evidence="1" type="ORF">FJU11_16040</name>
</gene>
<organism evidence="1 2">
    <name type="scientific">Pararhizobium mangrovi</name>
    <dbReference type="NCBI Taxonomy" id="2590452"/>
    <lineage>
        <taxon>Bacteria</taxon>
        <taxon>Pseudomonadati</taxon>
        <taxon>Pseudomonadota</taxon>
        <taxon>Alphaproteobacteria</taxon>
        <taxon>Hyphomicrobiales</taxon>
        <taxon>Rhizobiaceae</taxon>
        <taxon>Rhizobium/Agrobacterium group</taxon>
        <taxon>Pararhizobium</taxon>
    </lineage>
</organism>
<evidence type="ECO:0000313" key="1">
    <source>
        <dbReference type="EMBL" id="TPW26135.1"/>
    </source>
</evidence>
<dbReference type="EMBL" id="VHLH01000036">
    <property type="protein sequence ID" value="TPW26135.1"/>
    <property type="molecule type" value="Genomic_DNA"/>
</dbReference>
<keyword evidence="2" id="KW-1185">Reference proteome</keyword>
<dbReference type="OrthoDB" id="7774278at2"/>
<dbReference type="InterPro" id="IPR011006">
    <property type="entry name" value="CheY-like_superfamily"/>
</dbReference>
<dbReference type="RefSeq" id="WP_141168091.1">
    <property type="nucleotide sequence ID" value="NZ_VHLH01000036.1"/>
</dbReference>
<sequence>MPCSHPNRELLLVEDEFFVALDLQDMAEEAGFSVDGPYATVSEALTVAADRHVCCAILDVRLLDGEVGPLADMLYANDVPIVFHSGHVDNAELEKRYPEATICMKPSSPTRMKQILLELAS</sequence>
<name>A0A506TZI1_9HYPH</name>
<dbReference type="SUPFAM" id="SSF52172">
    <property type="entry name" value="CheY-like"/>
    <property type="match status" value="1"/>
</dbReference>
<proteinExistence type="predicted"/>
<dbReference type="Proteomes" id="UP000320314">
    <property type="component" value="Unassembled WGS sequence"/>
</dbReference>
<evidence type="ECO:0000313" key="2">
    <source>
        <dbReference type="Proteomes" id="UP000320314"/>
    </source>
</evidence>
<dbReference type="AlphaFoldDB" id="A0A506TZI1"/>
<accession>A0A506TZI1</accession>
<protein>
    <submittedName>
        <fullName evidence="1">Response regulator</fullName>
    </submittedName>
</protein>
<comment type="caution">
    <text evidence="1">The sequence shown here is derived from an EMBL/GenBank/DDBJ whole genome shotgun (WGS) entry which is preliminary data.</text>
</comment>
<reference evidence="1 2" key="1">
    <citation type="submission" date="2019-06" db="EMBL/GenBank/DDBJ databases">
        <authorList>
            <person name="Li M."/>
        </authorList>
    </citation>
    <scope>NUCLEOTIDE SEQUENCE [LARGE SCALE GENOMIC DNA]</scope>
    <source>
        <strain evidence="1 2">BGMRC6574</strain>
    </source>
</reference>
<dbReference type="Gene3D" id="3.40.50.2300">
    <property type="match status" value="1"/>
</dbReference>